<sequence>MRIAQIAPLTESVPPRTYGGTERVVSYLTEELVAMGHDVTLFASGDSITDAKLEAIWPQALRFDSTLRDAMAPSMLMLEKIYQHAHEFDILHCHLDYWPFSLLSRQPTPYLTTLHGRLDLPEIAPVFDCFPDAPLVSISDMQRRPLPQGNFVGTVYHGLPPDLLTPQPMQRDYLAFLGRICPEKSPDRAIRIARAAGMKLKIAAKIDRVDKLYFEEVIRPMIDGDQIELIGEIGDAEKPAFLSGAKALLLPIDWPEPFGLVMIEAMACGTPVIAFPAGSVPEVIDHGVTGFIVHDEAEAVTAISRLHETSPTAIRRRFEQRFTARRMAEDYVALYRRLAVKSRPALRLVT</sequence>
<dbReference type="Pfam" id="PF13439">
    <property type="entry name" value="Glyco_transf_4"/>
    <property type="match status" value="1"/>
</dbReference>
<dbReference type="SUPFAM" id="SSF53756">
    <property type="entry name" value="UDP-Glycosyltransferase/glycogen phosphorylase"/>
    <property type="match status" value="1"/>
</dbReference>
<comment type="caution">
    <text evidence="3">The sequence shown here is derived from an EMBL/GenBank/DDBJ whole genome shotgun (WGS) entry which is preliminary data.</text>
</comment>
<feature type="domain" description="Glycosyl transferase family 1" evidence="1">
    <location>
        <begin position="168"/>
        <end position="310"/>
    </location>
</feature>
<dbReference type="Gene3D" id="3.40.50.2000">
    <property type="entry name" value="Glycogen Phosphorylase B"/>
    <property type="match status" value="2"/>
</dbReference>
<evidence type="ECO:0000313" key="4">
    <source>
        <dbReference type="Proteomes" id="UP000239724"/>
    </source>
</evidence>
<name>A0A2S6NAV1_RHOGL</name>
<protein>
    <submittedName>
        <fullName evidence="3">Glycosyl transferase</fullName>
    </submittedName>
</protein>
<dbReference type="GO" id="GO:0016757">
    <property type="term" value="F:glycosyltransferase activity"/>
    <property type="evidence" value="ECO:0007669"/>
    <property type="project" value="InterPro"/>
</dbReference>
<dbReference type="InterPro" id="IPR028098">
    <property type="entry name" value="Glyco_trans_4-like_N"/>
</dbReference>
<dbReference type="PANTHER" id="PTHR45947">
    <property type="entry name" value="SULFOQUINOVOSYL TRANSFERASE SQD2"/>
    <property type="match status" value="1"/>
</dbReference>
<dbReference type="PANTHER" id="PTHR45947:SF13">
    <property type="entry name" value="TRANSFERASE"/>
    <property type="match status" value="1"/>
</dbReference>
<dbReference type="Pfam" id="PF00534">
    <property type="entry name" value="Glycos_transf_1"/>
    <property type="match status" value="1"/>
</dbReference>
<dbReference type="RefSeq" id="WP_104519986.1">
    <property type="nucleotide sequence ID" value="NZ_NHRY01000184.1"/>
</dbReference>
<dbReference type="InterPro" id="IPR001296">
    <property type="entry name" value="Glyco_trans_1"/>
</dbReference>
<dbReference type="InterPro" id="IPR050194">
    <property type="entry name" value="Glycosyltransferase_grp1"/>
</dbReference>
<dbReference type="Proteomes" id="UP000239724">
    <property type="component" value="Unassembled WGS sequence"/>
</dbReference>
<dbReference type="CDD" id="cd03802">
    <property type="entry name" value="GT4_AviGT4-like"/>
    <property type="match status" value="1"/>
</dbReference>
<evidence type="ECO:0000259" key="1">
    <source>
        <dbReference type="Pfam" id="PF00534"/>
    </source>
</evidence>
<proteinExistence type="predicted"/>
<keyword evidence="3" id="KW-0808">Transferase</keyword>
<evidence type="ECO:0000313" key="3">
    <source>
        <dbReference type="EMBL" id="PPQ31721.1"/>
    </source>
</evidence>
<reference evidence="3 4" key="1">
    <citation type="journal article" date="2018" name="Arch. Microbiol.">
        <title>New insights into the metabolic potential of the phototrophic purple bacterium Rhodopila globiformis DSM 161(T) from its draft genome sequence and evidence for a vanadium-dependent nitrogenase.</title>
        <authorList>
            <person name="Imhoff J.F."/>
            <person name="Rahn T."/>
            <person name="Kunzel S."/>
            <person name="Neulinger S.C."/>
        </authorList>
    </citation>
    <scope>NUCLEOTIDE SEQUENCE [LARGE SCALE GENOMIC DNA]</scope>
    <source>
        <strain evidence="3 4">DSM 161</strain>
    </source>
</reference>
<keyword evidence="4" id="KW-1185">Reference proteome</keyword>
<dbReference type="AlphaFoldDB" id="A0A2S6NAV1"/>
<gene>
    <name evidence="3" type="ORF">CCS01_16825</name>
</gene>
<dbReference type="OrthoDB" id="9801573at2"/>
<organism evidence="3 4">
    <name type="scientific">Rhodopila globiformis</name>
    <name type="common">Rhodopseudomonas globiformis</name>
    <dbReference type="NCBI Taxonomy" id="1071"/>
    <lineage>
        <taxon>Bacteria</taxon>
        <taxon>Pseudomonadati</taxon>
        <taxon>Pseudomonadota</taxon>
        <taxon>Alphaproteobacteria</taxon>
        <taxon>Acetobacterales</taxon>
        <taxon>Acetobacteraceae</taxon>
        <taxon>Rhodopila</taxon>
    </lineage>
</organism>
<dbReference type="EMBL" id="NHRY01000184">
    <property type="protein sequence ID" value="PPQ31721.1"/>
    <property type="molecule type" value="Genomic_DNA"/>
</dbReference>
<evidence type="ECO:0000259" key="2">
    <source>
        <dbReference type="Pfam" id="PF13439"/>
    </source>
</evidence>
<feature type="domain" description="Glycosyltransferase subfamily 4-like N-terminal" evidence="2">
    <location>
        <begin position="18"/>
        <end position="119"/>
    </location>
</feature>
<accession>A0A2S6NAV1</accession>